<dbReference type="GO" id="GO:0008483">
    <property type="term" value="F:transaminase activity"/>
    <property type="evidence" value="ECO:0007669"/>
    <property type="project" value="UniProtKB-KW"/>
</dbReference>
<dbReference type="EMBL" id="CAMXCT030006778">
    <property type="protein sequence ID" value="CAL4807185.1"/>
    <property type="molecule type" value="Genomic_DNA"/>
</dbReference>
<dbReference type="PROSITE" id="PS51375">
    <property type="entry name" value="PPR"/>
    <property type="match status" value="1"/>
</dbReference>
<dbReference type="EMBL" id="CAMXCT020006778">
    <property type="protein sequence ID" value="CAL1173248.1"/>
    <property type="molecule type" value="Genomic_DNA"/>
</dbReference>
<proteinExistence type="predicted"/>
<dbReference type="AlphaFoldDB" id="A0A9P1GS61"/>
<dbReference type="Gene3D" id="1.25.40.10">
    <property type="entry name" value="Tetratricopeptide repeat domain"/>
    <property type="match status" value="2"/>
</dbReference>
<comment type="caution">
    <text evidence="3">The sequence shown here is derived from an EMBL/GenBank/DDBJ whole genome shotgun (WGS) entry which is preliminary data.</text>
</comment>
<keyword evidence="4" id="KW-0808">Transferase</keyword>
<gene>
    <name evidence="3" type="ORF">C1SCF055_LOCUS44333</name>
</gene>
<dbReference type="InterPro" id="IPR002885">
    <property type="entry name" value="PPR_rpt"/>
</dbReference>
<reference evidence="4 5" key="2">
    <citation type="submission" date="2024-05" db="EMBL/GenBank/DDBJ databases">
        <authorList>
            <person name="Chen Y."/>
            <person name="Shah S."/>
            <person name="Dougan E. K."/>
            <person name="Thang M."/>
            <person name="Chan C."/>
        </authorList>
    </citation>
    <scope>NUCLEOTIDE SEQUENCE [LARGE SCALE GENOMIC DNA]</scope>
</reference>
<accession>A0A9P1GS61</accession>
<dbReference type="PANTHER" id="PTHR47936:SF1">
    <property type="entry name" value="PENTATRICOPEPTIDE REPEAT-CONTAINING PROTEIN GUN1, CHLOROPLASTIC"/>
    <property type="match status" value="1"/>
</dbReference>
<evidence type="ECO:0000256" key="2">
    <source>
        <dbReference type="PROSITE-ProRule" id="PRU00708"/>
    </source>
</evidence>
<organism evidence="3">
    <name type="scientific">Cladocopium goreaui</name>
    <dbReference type="NCBI Taxonomy" id="2562237"/>
    <lineage>
        <taxon>Eukaryota</taxon>
        <taxon>Sar</taxon>
        <taxon>Alveolata</taxon>
        <taxon>Dinophyceae</taxon>
        <taxon>Suessiales</taxon>
        <taxon>Symbiodiniaceae</taxon>
        <taxon>Cladocopium</taxon>
    </lineage>
</organism>
<reference evidence="3" key="1">
    <citation type="submission" date="2022-10" db="EMBL/GenBank/DDBJ databases">
        <authorList>
            <person name="Chen Y."/>
            <person name="Dougan E. K."/>
            <person name="Chan C."/>
            <person name="Rhodes N."/>
            <person name="Thang M."/>
        </authorList>
    </citation>
    <scope>NUCLEOTIDE SEQUENCE</scope>
</reference>
<keyword evidence="1" id="KW-0677">Repeat</keyword>
<evidence type="ECO:0000313" key="3">
    <source>
        <dbReference type="EMBL" id="CAI4019873.1"/>
    </source>
</evidence>
<feature type="repeat" description="PPR" evidence="2">
    <location>
        <begin position="356"/>
        <end position="390"/>
    </location>
</feature>
<evidence type="ECO:0000313" key="5">
    <source>
        <dbReference type="Proteomes" id="UP001152797"/>
    </source>
</evidence>
<keyword evidence="4" id="KW-0032">Aminotransferase</keyword>
<keyword evidence="5" id="KW-1185">Reference proteome</keyword>
<dbReference type="Pfam" id="PF01535">
    <property type="entry name" value="PPR"/>
    <property type="match status" value="1"/>
</dbReference>
<protein>
    <submittedName>
        <fullName evidence="4">Aromatic-amino-acid aminotransferase 1</fullName>
    </submittedName>
</protein>
<evidence type="ECO:0000313" key="4">
    <source>
        <dbReference type="EMBL" id="CAL4807185.1"/>
    </source>
</evidence>
<dbReference type="EMBL" id="CAMXCT010006778">
    <property type="protein sequence ID" value="CAI4019873.1"/>
    <property type="molecule type" value="Genomic_DNA"/>
</dbReference>
<dbReference type="PANTHER" id="PTHR47936">
    <property type="entry name" value="PPR_LONG DOMAIN-CONTAINING PROTEIN"/>
    <property type="match status" value="1"/>
</dbReference>
<sequence>MELLQEAVAKSVTPNSEMSAAAVNAYANRLAWEEAVLLLALAPEAQKILPKVVETCAVAGQSAEVTQLVRRQLETLDEPQGSALLLAMSRTGRFWRESMALLAKMRGQQLQLSAENLQDVMAACDPGSQWRRDAGEGILLEAVPRRPMEVLQLFCLARRWSIEPTARLYRTALGGLYHSSSGRFWAWALHLLEEMEAFGFDATCTDFLVAIEAVSAAEPEEAFGRTAEEVKAIKSLRAQLAKIKAPKGRHFKVPKFSPAFVSTKQSFKTDTEPTPGSPIVEDTLVSERMRTNEPLTGGPLRKWEMAVSLLHKLGLKGLSADTTSFDHVVSACARAQELAPCKVLLDTMHCQSVNLSSRTFDSLIGGCSRKGLWQQALALFDRAKTMQLAGAGTYNQALKAAVV</sequence>
<dbReference type="InterPro" id="IPR011990">
    <property type="entry name" value="TPR-like_helical_dom_sf"/>
</dbReference>
<name>A0A9P1GS61_9DINO</name>
<dbReference type="Proteomes" id="UP001152797">
    <property type="component" value="Unassembled WGS sequence"/>
</dbReference>
<evidence type="ECO:0000256" key="1">
    <source>
        <dbReference type="ARBA" id="ARBA00022737"/>
    </source>
</evidence>